<protein>
    <recommendedName>
        <fullName evidence="4">T9SS type A sorting domain-containing protein</fullName>
    </recommendedName>
</protein>
<dbReference type="AlphaFoldDB" id="A0A918QT78"/>
<evidence type="ECO:0000256" key="1">
    <source>
        <dbReference type="SAM" id="SignalP"/>
    </source>
</evidence>
<proteinExistence type="predicted"/>
<feature type="chain" id="PRO_5036675779" description="T9SS type A sorting domain-containing protein" evidence="1">
    <location>
        <begin position="32"/>
        <end position="569"/>
    </location>
</feature>
<dbReference type="EMBL" id="BMWZ01000001">
    <property type="protein sequence ID" value="GGZ70863.1"/>
    <property type="molecule type" value="Genomic_DNA"/>
</dbReference>
<reference evidence="2" key="2">
    <citation type="submission" date="2020-09" db="EMBL/GenBank/DDBJ databases">
        <authorList>
            <person name="Sun Q."/>
            <person name="Kim S."/>
        </authorList>
    </citation>
    <scope>NUCLEOTIDE SEQUENCE</scope>
    <source>
        <strain evidence="2">KCTC 12710</strain>
    </source>
</reference>
<feature type="signal peptide" evidence="1">
    <location>
        <begin position="1"/>
        <end position="31"/>
    </location>
</feature>
<reference evidence="2" key="1">
    <citation type="journal article" date="2014" name="Int. J. Syst. Evol. Microbiol.">
        <title>Complete genome sequence of Corynebacterium casei LMG S-19264T (=DSM 44701T), isolated from a smear-ripened cheese.</title>
        <authorList>
            <consortium name="US DOE Joint Genome Institute (JGI-PGF)"/>
            <person name="Walter F."/>
            <person name="Albersmeier A."/>
            <person name="Kalinowski J."/>
            <person name="Ruckert C."/>
        </authorList>
    </citation>
    <scope>NUCLEOTIDE SEQUENCE</scope>
    <source>
        <strain evidence="2">KCTC 12710</strain>
    </source>
</reference>
<keyword evidence="1" id="KW-0732">Signal</keyword>
<keyword evidence="3" id="KW-1185">Reference proteome</keyword>
<organism evidence="2 3">
    <name type="scientific">Algibacter mikhailovii</name>
    <dbReference type="NCBI Taxonomy" id="425498"/>
    <lineage>
        <taxon>Bacteria</taxon>
        <taxon>Pseudomonadati</taxon>
        <taxon>Bacteroidota</taxon>
        <taxon>Flavobacteriia</taxon>
        <taxon>Flavobacteriales</taxon>
        <taxon>Flavobacteriaceae</taxon>
        <taxon>Algibacter</taxon>
    </lineage>
</organism>
<name>A0A918QT78_9FLAO</name>
<evidence type="ECO:0008006" key="4">
    <source>
        <dbReference type="Google" id="ProtNLM"/>
    </source>
</evidence>
<accession>A0A918QT78</accession>
<dbReference type="Proteomes" id="UP000636004">
    <property type="component" value="Unassembled WGS sequence"/>
</dbReference>
<comment type="caution">
    <text evidence="2">The sequence shown here is derived from an EMBL/GenBank/DDBJ whole genome shotgun (WGS) entry which is preliminary data.</text>
</comment>
<dbReference type="RefSeq" id="WP_189359176.1">
    <property type="nucleotide sequence ID" value="NZ_BMWZ01000001.1"/>
</dbReference>
<evidence type="ECO:0000313" key="2">
    <source>
        <dbReference type="EMBL" id="GGZ70863.1"/>
    </source>
</evidence>
<sequence length="569" mass="62125">MTKNILEKILNSSKNTLLALTTLATVGTASAQEFGNGNIILNTADNQTSAYTITGEKIGDTFSETRNGTLGTPTSYAQWPVTTLGVEDDRLEASLFKSPLSKDFTVYAKLDDTRHIKAQMIDMQGRVVGNMQPTRSQNGYTQLFFDGSQVADGIYIAQITAGNQSNAFKVPLQGQSNGVWQPRSFQNNTSKSSTAKGASSKEVLANNYTIHVEGEDINNTSFDVEVVAGTNPDIVYTVVPANGDVAFEPILYGRPIANTTITVENQNTPSEKYTQTVSGTQAIFENVFVTSPNHPDTYIVTVTSNEGKFLPTTSIEHVNQDIAGEKNGSNIINVNTIPNKQDVTTYVYDYKTLEKEAGVTVQVYKSSDDSLVDTQVSDATGAVTFDNLPGETAHYLKVSKSGHYTKTNGDFTTPLVDLISEMKDTINVTTVPKFDYSNGTQATAEEIKEYMKSTYNTELLNGHWNIYVPEGSNRNTVITELENYASQIGLPGAIIIHNTPFAEPSQEIIDNYNPYQDANTYPGQIGTNITNLTAGTDTNPIIRILPNGNQITYNTSIFDLGNTTEKREH</sequence>
<gene>
    <name evidence="2" type="ORF">GCM10007028_05090</name>
</gene>
<evidence type="ECO:0000313" key="3">
    <source>
        <dbReference type="Proteomes" id="UP000636004"/>
    </source>
</evidence>